<evidence type="ECO:0000259" key="11">
    <source>
        <dbReference type="PROSITE" id="PS50011"/>
    </source>
</evidence>
<feature type="region of interest" description="Disordered" evidence="10">
    <location>
        <begin position="703"/>
        <end position="748"/>
    </location>
</feature>
<dbReference type="GO" id="GO:0005509">
    <property type="term" value="F:calcium ion binding"/>
    <property type="evidence" value="ECO:0007669"/>
    <property type="project" value="InterPro"/>
</dbReference>
<keyword evidence="4 9" id="KW-0547">Nucleotide-binding</keyword>
<dbReference type="SUPFAM" id="SSF56112">
    <property type="entry name" value="Protein kinase-like (PK-like)"/>
    <property type="match status" value="1"/>
</dbReference>
<keyword evidence="6" id="KW-0106">Calcium</keyword>
<keyword evidence="2" id="KW-0723">Serine/threonine-protein kinase</keyword>
<organism evidence="13 14">
    <name type="scientific">Polarella glacialis</name>
    <name type="common">Dinoflagellate</name>
    <dbReference type="NCBI Taxonomy" id="89957"/>
    <lineage>
        <taxon>Eukaryota</taxon>
        <taxon>Sar</taxon>
        <taxon>Alveolata</taxon>
        <taxon>Dinophyceae</taxon>
        <taxon>Suessiales</taxon>
        <taxon>Suessiaceae</taxon>
        <taxon>Polarella</taxon>
    </lineage>
</organism>
<evidence type="ECO:0000256" key="4">
    <source>
        <dbReference type="ARBA" id="ARBA00022741"/>
    </source>
</evidence>
<accession>A0A813LPB4</accession>
<evidence type="ECO:0000259" key="12">
    <source>
        <dbReference type="PROSITE" id="PS50222"/>
    </source>
</evidence>
<sequence>MTIPTPAAAGFQTSPHPHCLAERHGRTQTCLAERDGRGGRTLVATKAAFCVPGDRASDGGFSRKRDSDLGAFESEILESSSLGVLELQDPAMELQELDLLEFDLLELPPAQDPIESPRTPSESSSSVVGFSRRDASLCRDEEETLSPRSRLSSGSFSMTCMVQSVSEAPAGQSAHPSSPLLVARPSLAVQRQRWVAYVEQQRQQRQHMSYRRSSSVSICRAALIRANACRFADRYCLQDSILGEGSFGRVHRCVDKFGNISRAVKRLRLPPEGSLQQELVNEIDALIALDHPVIVRLIEYFVEGSELLLVMELLQGPSLGDKMRELGVFPESFAVRCLRHMLKALFCCHCHGIAHNDVSQENFRFETCRPEASLRMVDFGLSEMSSQDPTNLLPHMGPERALYVQKRDIWSVGTIFYEMLTGCRLFLDEQDGASQFEEVTNVSYVPSRLQALDASKEAKALLSSMLELSTERRIAAQEALHHPLLIRSYASSSFEAEGEIGQYQSGGASSSRSRRSGRILADCVPALRAFTAATNLKRLALLVAAHLLSDGEVDKMRWTFRYLAQDGWKVEERRFREALTEKGEELPQDFSELFENADCSGSGALDFVEFMAAAISTLPEIYCGESSLKAIFHFFDTRGAGLIQGASLHALFPARTEADCTAMIRASCGKDAMSFADFCQVMTPEDWEGTVAAASWADKASPRGQEVCSTQGHGGPCGQEDLSRHGPSAAEETEGEKRQVNAGLSKTATRVTSAPSQGFAIRQEPGFHTKALRPFYEAQPISNVVLGIAQGTSGYARRAFALGCAEVVESEGGAFFFMPNPKYHWTPEAAKNAERKARFVAWWIHPALCDSLRAWTGLNGSATSFSRSITGDAEEPSSIDHGVGSPGDFGFSSMAKPPGYLHTCRDLAGEDHLRMLDALVCGSKRYLQRMFGESLPGAHVSAGFHYPVRPQYSTLHLQIRVNTGDVCPGEGRGVDLFRFLHRLNTDSVCLMRDEELLFYEATANLRAALLRACHQAGTPTQEVGPMSLVLGS</sequence>
<keyword evidence="3" id="KW-0808">Transferase</keyword>
<evidence type="ECO:0000256" key="3">
    <source>
        <dbReference type="ARBA" id="ARBA00022679"/>
    </source>
</evidence>
<comment type="similarity">
    <text evidence="8">Belongs to the protein kinase superfamily. Ser/Thr protein kinase family. CDPK subfamily.</text>
</comment>
<evidence type="ECO:0000256" key="1">
    <source>
        <dbReference type="ARBA" id="ARBA00001946"/>
    </source>
</evidence>
<dbReference type="PROSITE" id="PS00018">
    <property type="entry name" value="EF_HAND_1"/>
    <property type="match status" value="1"/>
</dbReference>
<dbReference type="PROSITE" id="PS00107">
    <property type="entry name" value="PROTEIN_KINASE_ATP"/>
    <property type="match status" value="1"/>
</dbReference>
<dbReference type="InterPro" id="IPR011009">
    <property type="entry name" value="Kinase-like_dom_sf"/>
</dbReference>
<evidence type="ECO:0000256" key="6">
    <source>
        <dbReference type="ARBA" id="ARBA00022837"/>
    </source>
</evidence>
<evidence type="ECO:0000256" key="10">
    <source>
        <dbReference type="SAM" id="MobiDB-lite"/>
    </source>
</evidence>
<feature type="domain" description="EF-hand" evidence="12">
    <location>
        <begin position="585"/>
        <end position="620"/>
    </location>
</feature>
<dbReference type="InterPro" id="IPR017441">
    <property type="entry name" value="Protein_kinase_ATP_BS"/>
</dbReference>
<dbReference type="PROSITE" id="PS50011">
    <property type="entry name" value="PROTEIN_KINASE_DOM"/>
    <property type="match status" value="1"/>
</dbReference>
<dbReference type="GO" id="GO:0004674">
    <property type="term" value="F:protein serine/threonine kinase activity"/>
    <property type="evidence" value="ECO:0007669"/>
    <property type="project" value="UniProtKB-KW"/>
</dbReference>
<dbReference type="InterPro" id="IPR011992">
    <property type="entry name" value="EF-hand-dom_pair"/>
</dbReference>
<proteinExistence type="inferred from homology"/>
<reference evidence="13" key="1">
    <citation type="submission" date="2021-02" db="EMBL/GenBank/DDBJ databases">
        <authorList>
            <person name="Dougan E. K."/>
            <person name="Rhodes N."/>
            <person name="Thang M."/>
            <person name="Chan C."/>
        </authorList>
    </citation>
    <scope>NUCLEOTIDE SEQUENCE</scope>
</reference>
<evidence type="ECO:0000256" key="8">
    <source>
        <dbReference type="ARBA" id="ARBA00024334"/>
    </source>
</evidence>
<dbReference type="AlphaFoldDB" id="A0A813LPB4"/>
<name>A0A813LPB4_POLGL</name>
<dbReference type="Proteomes" id="UP000626109">
    <property type="component" value="Unassembled WGS sequence"/>
</dbReference>
<comment type="caution">
    <text evidence="13">The sequence shown here is derived from an EMBL/GenBank/DDBJ whole genome shotgun (WGS) entry which is preliminary data.</text>
</comment>
<feature type="binding site" evidence="9">
    <location>
        <position position="265"/>
    </location>
    <ligand>
        <name>ATP</name>
        <dbReference type="ChEBI" id="CHEBI:30616"/>
    </ligand>
</feature>
<keyword evidence="7 9" id="KW-0067">ATP-binding</keyword>
<evidence type="ECO:0000313" key="14">
    <source>
        <dbReference type="Proteomes" id="UP000626109"/>
    </source>
</evidence>
<evidence type="ECO:0000256" key="2">
    <source>
        <dbReference type="ARBA" id="ARBA00022527"/>
    </source>
</evidence>
<keyword evidence="5" id="KW-0418">Kinase</keyword>
<dbReference type="EMBL" id="CAJNNW010036408">
    <property type="protein sequence ID" value="CAE8734015.1"/>
    <property type="molecule type" value="Genomic_DNA"/>
</dbReference>
<dbReference type="PROSITE" id="PS50222">
    <property type="entry name" value="EF_HAND_2"/>
    <property type="match status" value="1"/>
</dbReference>
<dbReference type="PANTHER" id="PTHR24349">
    <property type="entry name" value="SERINE/THREONINE-PROTEIN KINASE"/>
    <property type="match status" value="1"/>
</dbReference>
<evidence type="ECO:0000313" key="13">
    <source>
        <dbReference type="EMBL" id="CAE8734015.1"/>
    </source>
</evidence>
<dbReference type="InterPro" id="IPR050205">
    <property type="entry name" value="CDPK_Ser/Thr_kinases"/>
</dbReference>
<evidence type="ECO:0000256" key="5">
    <source>
        <dbReference type="ARBA" id="ARBA00022777"/>
    </source>
</evidence>
<dbReference type="SUPFAM" id="SSF47473">
    <property type="entry name" value="EF-hand"/>
    <property type="match status" value="1"/>
</dbReference>
<gene>
    <name evidence="13" type="ORF">PGLA2088_LOCUS47096</name>
</gene>
<dbReference type="InterPro" id="IPR002048">
    <property type="entry name" value="EF_hand_dom"/>
</dbReference>
<dbReference type="InterPro" id="IPR000719">
    <property type="entry name" value="Prot_kinase_dom"/>
</dbReference>
<evidence type="ECO:0000256" key="7">
    <source>
        <dbReference type="ARBA" id="ARBA00022840"/>
    </source>
</evidence>
<comment type="cofactor">
    <cofactor evidence="1">
        <name>Mg(2+)</name>
        <dbReference type="ChEBI" id="CHEBI:18420"/>
    </cofactor>
</comment>
<dbReference type="InterPro" id="IPR018247">
    <property type="entry name" value="EF_Hand_1_Ca_BS"/>
</dbReference>
<dbReference type="Gene3D" id="1.10.238.10">
    <property type="entry name" value="EF-hand"/>
    <property type="match status" value="2"/>
</dbReference>
<protein>
    <recommendedName>
        <fullName evidence="15">Non-specific serine/threonine protein kinase</fullName>
    </recommendedName>
</protein>
<dbReference type="Gene3D" id="1.10.510.10">
    <property type="entry name" value="Transferase(Phosphotransferase) domain 1"/>
    <property type="match status" value="1"/>
</dbReference>
<feature type="domain" description="Protein kinase" evidence="11">
    <location>
        <begin position="236"/>
        <end position="485"/>
    </location>
</feature>
<evidence type="ECO:0008006" key="15">
    <source>
        <dbReference type="Google" id="ProtNLM"/>
    </source>
</evidence>
<dbReference type="GO" id="GO:0005524">
    <property type="term" value="F:ATP binding"/>
    <property type="evidence" value="ECO:0007669"/>
    <property type="project" value="UniProtKB-UniRule"/>
</dbReference>
<dbReference type="Pfam" id="PF00069">
    <property type="entry name" value="Pkinase"/>
    <property type="match status" value="1"/>
</dbReference>
<evidence type="ECO:0000256" key="9">
    <source>
        <dbReference type="PROSITE-ProRule" id="PRU10141"/>
    </source>
</evidence>